<reference evidence="11" key="1">
    <citation type="journal article" date="2015" name="Genome Announc.">
        <title>Draft Genome Sequence of the Pathogenic Filamentous Fungus Aspergillus udagawae Strain IFM 46973T.</title>
        <authorList>
            <person name="Kusuya Y."/>
            <person name="Takahashi-Nakaguchi A."/>
            <person name="Takahashi H."/>
            <person name="Yaguchi T."/>
        </authorList>
    </citation>
    <scope>NUCLEOTIDE SEQUENCE</scope>
    <source>
        <strain evidence="11">IFM 46973</strain>
    </source>
</reference>
<organism evidence="11 12">
    <name type="scientific">Aspergillus udagawae</name>
    <dbReference type="NCBI Taxonomy" id="91492"/>
    <lineage>
        <taxon>Eukaryota</taxon>
        <taxon>Fungi</taxon>
        <taxon>Dikarya</taxon>
        <taxon>Ascomycota</taxon>
        <taxon>Pezizomycotina</taxon>
        <taxon>Eurotiomycetes</taxon>
        <taxon>Eurotiomycetidae</taxon>
        <taxon>Eurotiales</taxon>
        <taxon>Aspergillaceae</taxon>
        <taxon>Aspergillus</taxon>
        <taxon>Aspergillus subgen. Fumigati</taxon>
    </lineage>
</organism>
<keyword evidence="6" id="KW-0804">Transcription</keyword>
<name>A0A8E0QV56_9EURO</name>
<dbReference type="SMART" id="SM01090">
    <property type="entry name" value="Copper-fist"/>
    <property type="match status" value="1"/>
</dbReference>
<evidence type="ECO:0000256" key="6">
    <source>
        <dbReference type="ARBA" id="ARBA00023163"/>
    </source>
</evidence>
<evidence type="ECO:0000256" key="8">
    <source>
        <dbReference type="SAM" id="MobiDB-lite"/>
    </source>
</evidence>
<dbReference type="GO" id="GO:0000981">
    <property type="term" value="F:DNA-binding transcription factor activity, RNA polymerase II-specific"/>
    <property type="evidence" value="ECO:0007669"/>
    <property type="project" value="TreeGrafter"/>
</dbReference>
<keyword evidence="3" id="KW-0862">Zinc</keyword>
<dbReference type="PANTHER" id="PTHR28088:SF9">
    <property type="entry name" value="TRANSCRIPTION FACTOR GRISEA, PUTATIVE (AFU_ORTHOLOGUE AFUA_1G13190)-RELATED"/>
    <property type="match status" value="1"/>
</dbReference>
<keyword evidence="2" id="KW-0479">Metal-binding</keyword>
<feature type="region of interest" description="Disordered" evidence="8">
    <location>
        <begin position="498"/>
        <end position="526"/>
    </location>
</feature>
<dbReference type="GeneID" id="66995725"/>
<feature type="domain" description="Copper-fist" evidence="9">
    <location>
        <begin position="6"/>
        <end position="41"/>
    </location>
</feature>
<dbReference type="GO" id="GO:0005507">
    <property type="term" value="F:copper ion binding"/>
    <property type="evidence" value="ECO:0007669"/>
    <property type="project" value="InterPro"/>
</dbReference>
<evidence type="ECO:0000256" key="5">
    <source>
        <dbReference type="ARBA" id="ARBA00023015"/>
    </source>
</evidence>
<evidence type="ECO:0000256" key="7">
    <source>
        <dbReference type="ARBA" id="ARBA00023242"/>
    </source>
</evidence>
<keyword evidence="5" id="KW-0805">Transcription regulation</keyword>
<dbReference type="EMBL" id="BLKC01000014">
    <property type="protein sequence ID" value="GFF30233.1"/>
    <property type="molecule type" value="Genomic_DNA"/>
</dbReference>
<dbReference type="SUPFAM" id="SSF57879">
    <property type="entry name" value="Zinc domain conserved in yeast copper-regulated transcription factors"/>
    <property type="match status" value="1"/>
</dbReference>
<dbReference type="GO" id="GO:0006878">
    <property type="term" value="P:intracellular copper ion homeostasis"/>
    <property type="evidence" value="ECO:0007669"/>
    <property type="project" value="TreeGrafter"/>
</dbReference>
<reference evidence="10 13" key="2">
    <citation type="submission" date="2020-01" db="EMBL/GenBank/DDBJ databases">
        <title>Draft genome sequence of Aspergillus udagawae IFM 46972.</title>
        <authorList>
            <person name="Takahashi H."/>
            <person name="Yaguchi T."/>
        </authorList>
    </citation>
    <scope>NUCLEOTIDE SEQUENCE [LARGE SCALE GENOMIC DNA]</scope>
    <source>
        <strain evidence="10 13">IFM 46972</strain>
    </source>
</reference>
<dbReference type="InterPro" id="IPR036395">
    <property type="entry name" value="Cu_fist_DNA-bd_dom_sf"/>
</dbReference>
<proteinExistence type="predicted"/>
<evidence type="ECO:0000256" key="1">
    <source>
        <dbReference type="ARBA" id="ARBA00004123"/>
    </source>
</evidence>
<feature type="region of interest" description="Disordered" evidence="8">
    <location>
        <begin position="408"/>
        <end position="430"/>
    </location>
</feature>
<evidence type="ECO:0000256" key="3">
    <source>
        <dbReference type="ARBA" id="ARBA00022833"/>
    </source>
</evidence>
<evidence type="ECO:0000256" key="2">
    <source>
        <dbReference type="ARBA" id="ARBA00022723"/>
    </source>
</evidence>
<dbReference type="RefSeq" id="XP_043149060.1">
    <property type="nucleotide sequence ID" value="XM_043293125.1"/>
</dbReference>
<dbReference type="GO" id="GO:0000978">
    <property type="term" value="F:RNA polymerase II cis-regulatory region sequence-specific DNA binding"/>
    <property type="evidence" value="ECO:0007669"/>
    <property type="project" value="TreeGrafter"/>
</dbReference>
<reference evidence="11" key="3">
    <citation type="submission" date="2021-01" db="EMBL/GenBank/DDBJ databases">
        <title>Pan-genome distribution and transcriptional activeness of fungal secondary metabolism genes in Aspergillus section Fumigati.</title>
        <authorList>
            <person name="Takahashi H."/>
            <person name="Umemura M."/>
            <person name="Ninomiya A."/>
            <person name="Kusuya Y."/>
            <person name="Urayama S."/>
            <person name="Shimizu M."/>
            <person name="Watanabe A."/>
            <person name="Kamei K."/>
            <person name="Yaguchi T."/>
            <person name="Hagiwara D."/>
        </authorList>
    </citation>
    <scope>NUCLEOTIDE SEQUENCE</scope>
    <source>
        <strain evidence="11">IFM 46973</strain>
    </source>
</reference>
<evidence type="ECO:0000313" key="13">
    <source>
        <dbReference type="Proteomes" id="UP000465221"/>
    </source>
</evidence>
<dbReference type="PROSITE" id="PS50073">
    <property type="entry name" value="COPPER_FIST_2"/>
    <property type="match status" value="1"/>
</dbReference>
<feature type="compositionally biased region" description="Polar residues" evidence="8">
    <location>
        <begin position="417"/>
        <end position="430"/>
    </location>
</feature>
<dbReference type="SMART" id="SM00412">
    <property type="entry name" value="Cu_FIST"/>
    <property type="match status" value="1"/>
</dbReference>
<sequence length="526" mass="56521">MPLDEEGAKWSCKPCIRGHRSSKCQHFDRLMIKVPKAGRPLAKCPHPKGKCSCQRECAFMIAIPKGSTCLCRPVYQVPASMGEHVSAQNPLSVGPMTPQLPPTGDSQQCERRASTFQPPPENFTGGFASMSGFENRHGENGVFSHLPPYSPYDAGLGIASNSSGATNSGFITPPTFMAQQPFDNVQSSESQKSSCCSAKATATVPAPTQSSCCRKNDSHMNSQTASYQPYSDGAMYPPTSAPQNSSWQHFYTAGQNNYSSHYPLQNQALGQPGVMPNYMPQTTLDYSKPSFSQHNVSNGNGFFHGTLSQPTSGQTQTLGSPHATFSGEPKHDCNCGDSCQCLGCATHPFNNTTRQHVQEMGLLVTLDGEESSFERLNGYRNLHSNGNSDATPFNYNLTNFSHFGHENHSGAMHKNMDNSSPNGGSPSTEYASEQHLMVPSEYYTIEYPVQLPSACSDVTGSCLCGNDCACVGCLTHSGHNGLAVESSTIENNDLSQLSPSAEHKSVGSPLIPGHAHATIQSPDPML</sequence>
<dbReference type="InterPro" id="IPR001083">
    <property type="entry name" value="Cu_fist_DNA-bd_dom"/>
</dbReference>
<dbReference type="GO" id="GO:0005634">
    <property type="term" value="C:nucleus"/>
    <property type="evidence" value="ECO:0007669"/>
    <property type="project" value="UniProtKB-SubCell"/>
</dbReference>
<dbReference type="InterPro" id="IPR051763">
    <property type="entry name" value="Copper_Homeo_Regul"/>
</dbReference>
<dbReference type="FunFam" id="3.90.430.10:FF:000001">
    <property type="entry name" value="Copper fist DNA-binding protein"/>
    <property type="match status" value="1"/>
</dbReference>
<dbReference type="PANTHER" id="PTHR28088">
    <property type="entry name" value="TRANSCRIPTIONAL ACTIVATOR HAA1-RELATED"/>
    <property type="match status" value="1"/>
</dbReference>
<comment type="caution">
    <text evidence="11">The sequence shown here is derived from an EMBL/GenBank/DDBJ whole genome shotgun (WGS) entry which is preliminary data.</text>
</comment>
<keyword evidence="4" id="KW-0186">Copper</keyword>
<evidence type="ECO:0000256" key="4">
    <source>
        <dbReference type="ARBA" id="ARBA00023008"/>
    </source>
</evidence>
<evidence type="ECO:0000313" key="11">
    <source>
        <dbReference type="EMBL" id="GIC91794.1"/>
    </source>
</evidence>
<dbReference type="Proteomes" id="UP000036893">
    <property type="component" value="Unassembled WGS sequence"/>
</dbReference>
<keyword evidence="7" id="KW-0539">Nucleus</keyword>
<accession>A0A8E0QV56</accession>
<evidence type="ECO:0000313" key="10">
    <source>
        <dbReference type="EMBL" id="GFF30233.1"/>
    </source>
</evidence>
<gene>
    <name evidence="11" type="ORF">Aud_008248</name>
    <name evidence="10" type="ORF">IFM46972_02862</name>
</gene>
<evidence type="ECO:0000313" key="12">
    <source>
        <dbReference type="Proteomes" id="UP000036893"/>
    </source>
</evidence>
<protein>
    <submittedName>
        <fullName evidence="10">Protein GRISEA</fullName>
    </submittedName>
</protein>
<evidence type="ECO:0000259" key="9">
    <source>
        <dbReference type="PROSITE" id="PS50073"/>
    </source>
</evidence>
<dbReference type="Gene3D" id="3.90.430.10">
    <property type="entry name" value="Copper fist DNA-binding domain"/>
    <property type="match status" value="1"/>
</dbReference>
<dbReference type="AlphaFoldDB" id="A0A8E0QV56"/>
<dbReference type="GO" id="GO:0006879">
    <property type="term" value="P:intracellular iron ion homeostasis"/>
    <property type="evidence" value="ECO:0007669"/>
    <property type="project" value="TreeGrafter"/>
</dbReference>
<dbReference type="Proteomes" id="UP000465221">
    <property type="component" value="Unassembled WGS sequence"/>
</dbReference>
<dbReference type="GO" id="GO:0045944">
    <property type="term" value="P:positive regulation of transcription by RNA polymerase II"/>
    <property type="evidence" value="ECO:0007669"/>
    <property type="project" value="TreeGrafter"/>
</dbReference>
<dbReference type="EMBL" id="BBXM02000006">
    <property type="protein sequence ID" value="GIC91794.1"/>
    <property type="molecule type" value="Genomic_DNA"/>
</dbReference>
<comment type="subcellular location">
    <subcellularLocation>
        <location evidence="1">Nucleus</location>
    </subcellularLocation>
</comment>
<dbReference type="Pfam" id="PF00649">
    <property type="entry name" value="Copper-fist"/>
    <property type="match status" value="1"/>
</dbReference>